<dbReference type="PANTHER" id="PTHR34301">
    <property type="entry name" value="DNA-BINDING PROTEIN-RELATED"/>
    <property type="match status" value="1"/>
</dbReference>
<feature type="domain" description="Orc1-like AAA ATPase" evidence="1">
    <location>
        <begin position="16"/>
        <end position="156"/>
    </location>
</feature>
<dbReference type="AlphaFoldDB" id="A0A2N3QL62"/>
<comment type="caution">
    <text evidence="2">The sequence shown here is derived from an EMBL/GenBank/DDBJ whole genome shotgun (WGS) entry which is preliminary data.</text>
</comment>
<organism evidence="2 3">
    <name type="scientific">Bifidobacterium pseudolongum subsp. globosum</name>
    <dbReference type="NCBI Taxonomy" id="1690"/>
    <lineage>
        <taxon>Bacteria</taxon>
        <taxon>Bacillati</taxon>
        <taxon>Actinomycetota</taxon>
        <taxon>Actinomycetes</taxon>
        <taxon>Bifidobacteriales</taxon>
        <taxon>Bifidobacteriaceae</taxon>
        <taxon>Bifidobacterium</taxon>
    </lineage>
</organism>
<evidence type="ECO:0000313" key="3">
    <source>
        <dbReference type="Proteomes" id="UP000233730"/>
    </source>
</evidence>
<gene>
    <name evidence="2" type="ORF">CQR46_0003</name>
</gene>
<dbReference type="Proteomes" id="UP000233730">
    <property type="component" value="Unassembled WGS sequence"/>
</dbReference>
<dbReference type="SUPFAM" id="SSF52540">
    <property type="entry name" value="P-loop containing nucleoside triphosphate hydrolases"/>
    <property type="match status" value="1"/>
</dbReference>
<proteinExistence type="predicted"/>
<dbReference type="Pfam" id="PF13191">
    <property type="entry name" value="AAA_16"/>
    <property type="match status" value="1"/>
</dbReference>
<name>A0A2N3QL62_9BIFI</name>
<evidence type="ECO:0000259" key="1">
    <source>
        <dbReference type="Pfam" id="PF13191"/>
    </source>
</evidence>
<sequence length="398" mass="44370">MRSPFKPTAGRQPPVLVGRDRDIENFRMAIEEGPGAPERLLFVTGARGIGKTVMLNALSHVVQEQGWITVNETASSGFVSRIVQALQGERPKQISYTLPSASLEVPFAGAQATVGFGQVQVSTGLEPLDIRHAIGGRLDRLDENKQGVLITLDELGVESPMEEVRAFATAIQHLIREERNIAVVFAGIPSMVDDVVNDKVLTFLRRAERFHLRNVRNEDVWSAFEHTISENGKRADYGVLNALTLATHGYPFMIQLVGHQAWRISESAGHDDEITLDDAQQGIEKARDRIGELVNGPAVDGLPPMARAYLMLMAVDDGPSNTTEIAHRMHKTPQYASVYRARLIHEDYIKPAGRGYVEFTMPFMREYLRQYAAFNQLEQNLEDMALSIIESAEEPDRR</sequence>
<reference evidence="2 3" key="1">
    <citation type="submission" date="2017-10" db="EMBL/GenBank/DDBJ databases">
        <title>Bifidobacterium genomics.</title>
        <authorList>
            <person name="Lugli G.A."/>
            <person name="Milani C."/>
            <person name="Mancabelli L."/>
        </authorList>
    </citation>
    <scope>NUCLEOTIDE SEQUENCE [LARGE SCALE GENOMIC DNA]</scope>
    <source>
        <strain evidence="2 3">1524B</strain>
    </source>
</reference>
<dbReference type="EMBL" id="PCGZ01000001">
    <property type="protein sequence ID" value="PKU92428.1"/>
    <property type="molecule type" value="Genomic_DNA"/>
</dbReference>
<dbReference type="InterPro" id="IPR027417">
    <property type="entry name" value="P-loop_NTPase"/>
</dbReference>
<dbReference type="InterPro" id="IPR041664">
    <property type="entry name" value="AAA_16"/>
</dbReference>
<dbReference type="PANTHER" id="PTHR34301:SF8">
    <property type="entry name" value="ATPASE DOMAIN-CONTAINING PROTEIN"/>
    <property type="match status" value="1"/>
</dbReference>
<dbReference type="RefSeq" id="WP_101429189.1">
    <property type="nucleotide sequence ID" value="NZ_PCGZ01000001.1"/>
</dbReference>
<evidence type="ECO:0000313" key="2">
    <source>
        <dbReference type="EMBL" id="PKU92428.1"/>
    </source>
</evidence>
<protein>
    <submittedName>
        <fullName evidence="2">AAA ATPase</fullName>
    </submittedName>
</protein>
<accession>A0A2N3QL62</accession>
<dbReference type="Gene3D" id="3.40.50.300">
    <property type="entry name" value="P-loop containing nucleotide triphosphate hydrolases"/>
    <property type="match status" value="1"/>
</dbReference>